<accession>F2K271</accession>
<dbReference type="eggNOG" id="COG0697">
    <property type="taxonomic scope" value="Bacteria"/>
</dbReference>
<feature type="domain" description="EamA" evidence="6">
    <location>
        <begin position="7"/>
        <end position="131"/>
    </location>
</feature>
<dbReference type="Proteomes" id="UP000001062">
    <property type="component" value="Chromosome"/>
</dbReference>
<dbReference type="STRING" id="717774.Marme_1898"/>
<dbReference type="Pfam" id="PF00892">
    <property type="entry name" value="EamA"/>
    <property type="match status" value="2"/>
</dbReference>
<dbReference type="AlphaFoldDB" id="F2K271"/>
<keyword evidence="4 5" id="KW-0472">Membrane</keyword>
<dbReference type="PANTHER" id="PTHR32322:SF9">
    <property type="entry name" value="AMINO-ACID METABOLITE EFFLUX PUMP-RELATED"/>
    <property type="match status" value="1"/>
</dbReference>
<feature type="transmembrane region" description="Helical" evidence="5">
    <location>
        <begin position="245"/>
        <end position="264"/>
    </location>
</feature>
<dbReference type="PANTHER" id="PTHR32322">
    <property type="entry name" value="INNER MEMBRANE TRANSPORTER"/>
    <property type="match status" value="1"/>
</dbReference>
<evidence type="ECO:0000256" key="5">
    <source>
        <dbReference type="SAM" id="Phobius"/>
    </source>
</evidence>
<name>F2K271_MARM1</name>
<keyword evidence="8" id="KW-1185">Reference proteome</keyword>
<evidence type="ECO:0000256" key="3">
    <source>
        <dbReference type="ARBA" id="ARBA00022989"/>
    </source>
</evidence>
<feature type="transmembrane region" description="Helical" evidence="5">
    <location>
        <begin position="87"/>
        <end position="107"/>
    </location>
</feature>
<keyword evidence="3 5" id="KW-1133">Transmembrane helix</keyword>
<evidence type="ECO:0000313" key="8">
    <source>
        <dbReference type="Proteomes" id="UP000001062"/>
    </source>
</evidence>
<dbReference type="RefSeq" id="WP_013661054.1">
    <property type="nucleotide sequence ID" value="NC_015276.1"/>
</dbReference>
<sequence length="305" mass="32856">MGTKDSLLGLVVIFAWGLNFVILAIGLEDVPPLFLGAIRFLLVAAIGSLFVRMPKMPIRWWVLYALPIGFLQFAFLFVSMVNGMPSGLASLVLQAQALFTMLIAIILLKEQIKLYQVVAITSAVCGLGLIAMEAEGADVGGMSLIGFVLTLFAALSWAFGNISARTISNLGYKADLSLVVWSSWIPPIPFLIMSFMVEGKDVMIRSIMNIGWPAIGAIAYVVLIATIVGYSVWGYLISRHPASQVAPLTLGVPVVGLTASTLLFDEVLAPYQWVGVVLVLCGLLFNAFGAKLIESIKNVKRCAVE</sequence>
<feature type="transmembrane region" description="Helical" evidence="5">
    <location>
        <begin position="7"/>
        <end position="27"/>
    </location>
</feature>
<protein>
    <recommendedName>
        <fullName evidence="6">EamA domain-containing protein</fullName>
    </recommendedName>
</protein>
<dbReference type="HOGENOM" id="CLU_033863_20_1_6"/>
<feature type="transmembrane region" description="Helical" evidence="5">
    <location>
        <begin position="144"/>
        <end position="164"/>
    </location>
</feature>
<keyword evidence="2 5" id="KW-0812">Transmembrane</keyword>
<dbReference type="OrthoDB" id="7158585at2"/>
<dbReference type="GO" id="GO:0016020">
    <property type="term" value="C:membrane"/>
    <property type="evidence" value="ECO:0007669"/>
    <property type="project" value="UniProtKB-SubCell"/>
</dbReference>
<proteinExistence type="predicted"/>
<comment type="subcellular location">
    <subcellularLocation>
        <location evidence="1">Membrane</location>
        <topology evidence="1">Multi-pass membrane protein</topology>
    </subcellularLocation>
</comment>
<dbReference type="InterPro" id="IPR000620">
    <property type="entry name" value="EamA_dom"/>
</dbReference>
<feature type="transmembrane region" description="Helical" evidence="5">
    <location>
        <begin position="114"/>
        <end position="132"/>
    </location>
</feature>
<dbReference type="KEGG" id="mme:Marme_1898"/>
<evidence type="ECO:0000256" key="2">
    <source>
        <dbReference type="ARBA" id="ARBA00022692"/>
    </source>
</evidence>
<evidence type="ECO:0000259" key="6">
    <source>
        <dbReference type="Pfam" id="PF00892"/>
    </source>
</evidence>
<reference evidence="7 8" key="1">
    <citation type="journal article" date="2012" name="Stand. Genomic Sci.">
        <title>Complete genome sequence of the melanogenic marine bacterium Marinomonas mediterranea type strain (MMB-1(T)).</title>
        <authorList>
            <person name="Lucas-Elio P."/>
            <person name="Goodwin L."/>
            <person name="Woyke T."/>
            <person name="Pitluck S."/>
            <person name="Nolan M."/>
            <person name="Kyrpides N.C."/>
            <person name="Detter J.C."/>
            <person name="Copeland A."/>
            <person name="Teshima H."/>
            <person name="Bruce D."/>
            <person name="Detter C."/>
            <person name="Tapia R."/>
            <person name="Han S."/>
            <person name="Land M.L."/>
            <person name="Ivanova N."/>
            <person name="Mikhailova N."/>
            <person name="Johnston A.W."/>
            <person name="Sanchez-Amat A."/>
        </authorList>
    </citation>
    <scope>NUCLEOTIDE SEQUENCE [LARGE SCALE GENOMIC DNA]</scope>
    <source>
        <strain evidence="8">ATCC 700492 / JCM 21426 / NBRC 103028 / MMB-1</strain>
    </source>
</reference>
<dbReference type="SUPFAM" id="SSF103481">
    <property type="entry name" value="Multidrug resistance efflux transporter EmrE"/>
    <property type="match status" value="2"/>
</dbReference>
<evidence type="ECO:0000313" key="7">
    <source>
        <dbReference type="EMBL" id="ADZ91149.1"/>
    </source>
</evidence>
<feature type="transmembrane region" description="Helical" evidence="5">
    <location>
        <begin position="33"/>
        <end position="51"/>
    </location>
</feature>
<gene>
    <name evidence="7" type="ordered locus">Marme_1898</name>
</gene>
<dbReference type="PATRIC" id="fig|717774.3.peg.1957"/>
<feature type="transmembrane region" description="Helical" evidence="5">
    <location>
        <begin position="270"/>
        <end position="290"/>
    </location>
</feature>
<feature type="transmembrane region" description="Helical" evidence="5">
    <location>
        <begin position="217"/>
        <end position="238"/>
    </location>
</feature>
<evidence type="ECO:0000256" key="1">
    <source>
        <dbReference type="ARBA" id="ARBA00004141"/>
    </source>
</evidence>
<feature type="domain" description="EamA" evidence="6">
    <location>
        <begin position="145"/>
        <end position="286"/>
    </location>
</feature>
<organism evidence="7 8">
    <name type="scientific">Marinomonas mediterranea (strain ATCC 700492 / JCM 21426 / NBRC 103028 / MMB-1)</name>
    <dbReference type="NCBI Taxonomy" id="717774"/>
    <lineage>
        <taxon>Bacteria</taxon>
        <taxon>Pseudomonadati</taxon>
        <taxon>Pseudomonadota</taxon>
        <taxon>Gammaproteobacteria</taxon>
        <taxon>Oceanospirillales</taxon>
        <taxon>Oceanospirillaceae</taxon>
        <taxon>Marinomonas</taxon>
    </lineage>
</organism>
<evidence type="ECO:0000256" key="4">
    <source>
        <dbReference type="ARBA" id="ARBA00023136"/>
    </source>
</evidence>
<dbReference type="InterPro" id="IPR050638">
    <property type="entry name" value="AA-Vitamin_Transporters"/>
</dbReference>
<feature type="transmembrane region" description="Helical" evidence="5">
    <location>
        <begin position="58"/>
        <end position="81"/>
    </location>
</feature>
<feature type="transmembrane region" description="Helical" evidence="5">
    <location>
        <begin position="176"/>
        <end position="197"/>
    </location>
</feature>
<dbReference type="EMBL" id="CP002583">
    <property type="protein sequence ID" value="ADZ91149.1"/>
    <property type="molecule type" value="Genomic_DNA"/>
</dbReference>
<dbReference type="InterPro" id="IPR037185">
    <property type="entry name" value="EmrE-like"/>
</dbReference>